<feature type="region of interest" description="Disordered" evidence="8">
    <location>
        <begin position="473"/>
        <end position="504"/>
    </location>
</feature>
<protein>
    <recommendedName>
        <fullName evidence="3">phospholipase C</fullName>
        <ecNumber evidence="3">3.1.4.3</ecNumber>
    </recommendedName>
</protein>
<keyword evidence="4" id="KW-0964">Secreted</keyword>
<dbReference type="InterPro" id="IPR017850">
    <property type="entry name" value="Alkaline_phosphatase_core_sf"/>
</dbReference>
<dbReference type="PANTHER" id="PTHR31956">
    <property type="entry name" value="NON-SPECIFIC PHOSPHOLIPASE C4-RELATED"/>
    <property type="match status" value="1"/>
</dbReference>
<evidence type="ECO:0000256" key="3">
    <source>
        <dbReference type="ARBA" id="ARBA00012018"/>
    </source>
</evidence>
<keyword evidence="6" id="KW-0843">Virulence</keyword>
<dbReference type="EC" id="3.1.4.3" evidence="3"/>
<evidence type="ECO:0000256" key="7">
    <source>
        <dbReference type="ARBA" id="ARBA00048421"/>
    </source>
</evidence>
<dbReference type="PROSITE" id="PS51318">
    <property type="entry name" value="TAT"/>
    <property type="match status" value="1"/>
</dbReference>
<dbReference type="GO" id="GO:0034480">
    <property type="term" value="F:phosphatidylcholine phospholipase C activity"/>
    <property type="evidence" value="ECO:0007669"/>
    <property type="project" value="UniProtKB-EC"/>
</dbReference>
<evidence type="ECO:0000313" key="9">
    <source>
        <dbReference type="EMBL" id="GHH83713.1"/>
    </source>
</evidence>
<evidence type="ECO:0000256" key="6">
    <source>
        <dbReference type="ARBA" id="ARBA00023026"/>
    </source>
</evidence>
<reference evidence="9" key="2">
    <citation type="submission" date="2020-09" db="EMBL/GenBank/DDBJ databases">
        <authorList>
            <person name="Sun Q."/>
            <person name="Ohkuma M."/>
        </authorList>
    </citation>
    <scope>NUCLEOTIDE SEQUENCE</scope>
    <source>
        <strain evidence="9">JCM 5069</strain>
    </source>
</reference>
<keyword evidence="10" id="KW-1185">Reference proteome</keyword>
<evidence type="ECO:0000256" key="2">
    <source>
        <dbReference type="ARBA" id="ARBA00009717"/>
    </source>
</evidence>
<evidence type="ECO:0000256" key="5">
    <source>
        <dbReference type="ARBA" id="ARBA00022801"/>
    </source>
</evidence>
<comment type="caution">
    <text evidence="9">The sequence shown here is derived from an EMBL/GenBank/DDBJ whole genome shotgun (WGS) entry which is preliminary data.</text>
</comment>
<dbReference type="SUPFAM" id="SSF53649">
    <property type="entry name" value="Alkaline phosphatase-like"/>
    <property type="match status" value="1"/>
</dbReference>
<name>A0A919L4I8_9ACTN</name>
<comment type="subcellular location">
    <subcellularLocation>
        <location evidence="1">Secreted</location>
        <location evidence="1">Cell wall</location>
    </subcellularLocation>
</comment>
<dbReference type="EMBL" id="BNCD01000014">
    <property type="protein sequence ID" value="GHH83713.1"/>
    <property type="molecule type" value="Genomic_DNA"/>
</dbReference>
<comment type="similarity">
    <text evidence="2">Belongs to the bacterial phospholipase C family.</text>
</comment>
<evidence type="ECO:0000313" key="10">
    <source>
        <dbReference type="Proteomes" id="UP000603708"/>
    </source>
</evidence>
<keyword evidence="4" id="KW-0134">Cell wall</keyword>
<sequence length="504" mass="54973">MRHETSDGVTRRRFLGTAGTAAGAASLALLPGSVRKALAAEAEPLRSLDQIEHIIFLMQENRSFDHYFGTLPGVAGFDDPHAMTLPNGRSVFHQPDTVHPDGYVLPFRLDTTTTSSAAVPTTTHAWGPQHRSWNGGRMDNWMPAHRAADGDVVGPLAMGYYTREDLPFHYALADAFTVCDRYFCSVFGPTHPNRVMSISGTIDPDGGHGGPVVSNAFSAEAPFNWTTYPERLQAAGVSWKYYTANPLDTDLGWFRQFRDARPGSDLYVNAMTPHHPSDFADDVVHDRLPSVVWLDSQYLPAVFGLPEANEHAPALPAAGAEYIYNALEALASRPDVWAKSVFVLTYDENDGFFDHVLPPTAPPGTPGEWITAALPADAAGIAGPVGLGFRVPALVISPFSRGGWVCSDVFDHTSMLRLLERRFGVHEPHISAWRRRTVGDLTSALRLGHRNPSFPRLPDPAPLYEREVQEVATLPSPTVPAVQSLPHQEPGHRPHTPGPAADTP</sequence>
<comment type="catalytic activity">
    <reaction evidence="7">
        <text>a 1,2-diacyl-sn-glycero-3-phosphocholine + H2O = phosphocholine + a 1,2-diacyl-sn-glycerol + H(+)</text>
        <dbReference type="Rhea" id="RHEA:10604"/>
        <dbReference type="ChEBI" id="CHEBI:15377"/>
        <dbReference type="ChEBI" id="CHEBI:15378"/>
        <dbReference type="ChEBI" id="CHEBI:17815"/>
        <dbReference type="ChEBI" id="CHEBI:57643"/>
        <dbReference type="ChEBI" id="CHEBI:295975"/>
        <dbReference type="EC" id="3.1.4.3"/>
    </reaction>
    <physiologicalReaction direction="left-to-right" evidence="7">
        <dbReference type="Rhea" id="RHEA:10605"/>
    </physiologicalReaction>
</comment>
<accession>A0A919L4I8</accession>
<evidence type="ECO:0000256" key="8">
    <source>
        <dbReference type="SAM" id="MobiDB-lite"/>
    </source>
</evidence>
<dbReference type="InterPro" id="IPR007312">
    <property type="entry name" value="Phosphoesterase"/>
</dbReference>
<gene>
    <name evidence="9" type="ORF">GCM10018793_46470</name>
</gene>
<keyword evidence="5" id="KW-0378">Hydrolase</keyword>
<dbReference type="Proteomes" id="UP000603708">
    <property type="component" value="Unassembled WGS sequence"/>
</dbReference>
<dbReference type="AlphaFoldDB" id="A0A919L4I8"/>
<reference evidence="9" key="1">
    <citation type="journal article" date="2014" name="Int. J. Syst. Evol. Microbiol.">
        <title>Complete genome sequence of Corynebacterium casei LMG S-19264T (=DSM 44701T), isolated from a smear-ripened cheese.</title>
        <authorList>
            <consortium name="US DOE Joint Genome Institute (JGI-PGF)"/>
            <person name="Walter F."/>
            <person name="Albersmeier A."/>
            <person name="Kalinowski J."/>
            <person name="Ruckert C."/>
        </authorList>
    </citation>
    <scope>NUCLEOTIDE SEQUENCE</scope>
    <source>
        <strain evidence="9">JCM 5069</strain>
    </source>
</reference>
<dbReference type="RefSeq" id="WP_189935109.1">
    <property type="nucleotide sequence ID" value="NZ_BNCD01000014.1"/>
</dbReference>
<dbReference type="Pfam" id="PF04185">
    <property type="entry name" value="Phosphoesterase"/>
    <property type="match status" value="1"/>
</dbReference>
<proteinExistence type="inferred from homology"/>
<dbReference type="Gene3D" id="3.40.720.10">
    <property type="entry name" value="Alkaline Phosphatase, subunit A"/>
    <property type="match status" value="2"/>
</dbReference>
<dbReference type="InterPro" id="IPR006311">
    <property type="entry name" value="TAT_signal"/>
</dbReference>
<dbReference type="PANTHER" id="PTHR31956:SF1">
    <property type="entry name" value="NON-SPECIFIC PHOSPHOLIPASE C1"/>
    <property type="match status" value="1"/>
</dbReference>
<organism evidence="9 10">
    <name type="scientific">Streptomyces sulfonofaciens</name>
    <dbReference type="NCBI Taxonomy" id="68272"/>
    <lineage>
        <taxon>Bacteria</taxon>
        <taxon>Bacillati</taxon>
        <taxon>Actinomycetota</taxon>
        <taxon>Actinomycetes</taxon>
        <taxon>Kitasatosporales</taxon>
        <taxon>Streptomycetaceae</taxon>
        <taxon>Streptomyces</taxon>
    </lineage>
</organism>
<evidence type="ECO:0000256" key="4">
    <source>
        <dbReference type="ARBA" id="ARBA00022512"/>
    </source>
</evidence>
<evidence type="ECO:0000256" key="1">
    <source>
        <dbReference type="ARBA" id="ARBA00004191"/>
    </source>
</evidence>